<gene>
    <name evidence="1" type="ORF">BG36_17225</name>
</gene>
<evidence type="ECO:0000313" key="1">
    <source>
        <dbReference type="EMBL" id="EXL01721.1"/>
    </source>
</evidence>
<name>A0A011U6H6_9HYPH</name>
<dbReference type="PATRIC" id="fig|69279.3.peg.4505"/>
<dbReference type="eggNOG" id="COG2198">
    <property type="taxonomic scope" value="Bacteria"/>
</dbReference>
<dbReference type="STRING" id="69279.BG36_17225"/>
<dbReference type="Proteomes" id="UP000019849">
    <property type="component" value="Unassembled WGS sequence"/>
</dbReference>
<accession>A0A011U6H6</accession>
<dbReference type="GO" id="GO:0000160">
    <property type="term" value="P:phosphorelay signal transduction system"/>
    <property type="evidence" value="ECO:0007669"/>
    <property type="project" value="InterPro"/>
</dbReference>
<dbReference type="InterPro" id="IPR036641">
    <property type="entry name" value="HPT_dom_sf"/>
</dbReference>
<dbReference type="Gene3D" id="1.20.120.160">
    <property type="entry name" value="HPT domain"/>
    <property type="match status" value="1"/>
</dbReference>
<evidence type="ECO:0000313" key="2">
    <source>
        <dbReference type="Proteomes" id="UP000019849"/>
    </source>
</evidence>
<organism evidence="1 2">
    <name type="scientific">Aquamicrobium defluvii</name>
    <dbReference type="NCBI Taxonomy" id="69279"/>
    <lineage>
        <taxon>Bacteria</taxon>
        <taxon>Pseudomonadati</taxon>
        <taxon>Pseudomonadota</taxon>
        <taxon>Alphaproteobacteria</taxon>
        <taxon>Hyphomicrobiales</taxon>
        <taxon>Phyllobacteriaceae</taxon>
        <taxon>Aquamicrobium</taxon>
    </lineage>
</organism>
<proteinExistence type="predicted"/>
<reference evidence="1 2" key="1">
    <citation type="submission" date="2014-02" db="EMBL/GenBank/DDBJ databases">
        <title>Aquamicrobium defluvii Genome sequencing.</title>
        <authorList>
            <person name="Wang X."/>
        </authorList>
    </citation>
    <scope>NUCLEOTIDE SEQUENCE [LARGE SCALE GENOMIC DNA]</scope>
    <source>
        <strain evidence="1 2">W13Z1</strain>
    </source>
</reference>
<dbReference type="SUPFAM" id="SSF47226">
    <property type="entry name" value="Histidine-containing phosphotransfer domain, HPT domain"/>
    <property type="match status" value="1"/>
</dbReference>
<sequence>MESCGKVPASPVDLVHLERQTMGDRQLQSEVLNLLAEQARSTSLRVGSASPEERAAMAHGLKGAARGVGAFALADCADALEREPEVEQHRKRLEQAVAEFLNFLLRWEQQP</sequence>
<dbReference type="HOGENOM" id="CLU_155085_1_0_5"/>
<protein>
    <submittedName>
        <fullName evidence="1">Transcriptional regulator</fullName>
    </submittedName>
</protein>
<dbReference type="AlphaFoldDB" id="A0A011U6H6"/>
<dbReference type="EMBL" id="JENY01000038">
    <property type="protein sequence ID" value="EXL01721.1"/>
    <property type="molecule type" value="Genomic_DNA"/>
</dbReference>
<comment type="caution">
    <text evidence="1">The sequence shown here is derived from an EMBL/GenBank/DDBJ whole genome shotgun (WGS) entry which is preliminary data.</text>
</comment>